<accession>A0AAV0EG61</accession>
<feature type="non-terminal residue" evidence="2">
    <location>
        <position position="153"/>
    </location>
</feature>
<protein>
    <submittedName>
        <fullName evidence="2">Uncharacterized protein</fullName>
    </submittedName>
</protein>
<sequence length="153" mass="16459">MCQKVLVTAPSHRPMRQKKPVVKRKKAAEGQRTLTETGLVPSQGAKKTKSNPSLNDAAMADAQASVQGGAASDVQVIEDLTLNVASSTLVPDKSGAAAKERARSSRDLTSGLYEVTVRYPPKGGLFNEKVSGHDVLFHAISDADREYLRRQSK</sequence>
<name>A0AAV0EG61_9ASTE</name>
<proteinExistence type="predicted"/>
<reference evidence="2" key="1">
    <citation type="submission" date="2022-07" db="EMBL/GenBank/DDBJ databases">
        <authorList>
            <person name="Macas J."/>
            <person name="Novak P."/>
            <person name="Neumann P."/>
        </authorList>
    </citation>
    <scope>NUCLEOTIDE SEQUENCE</scope>
</reference>
<feature type="compositionally biased region" description="Basic residues" evidence="1">
    <location>
        <begin position="13"/>
        <end position="26"/>
    </location>
</feature>
<evidence type="ECO:0000256" key="1">
    <source>
        <dbReference type="SAM" id="MobiDB-lite"/>
    </source>
</evidence>
<dbReference type="EMBL" id="CAMAPF010000927">
    <property type="protein sequence ID" value="CAH9122774.1"/>
    <property type="molecule type" value="Genomic_DNA"/>
</dbReference>
<dbReference type="AlphaFoldDB" id="A0AAV0EG61"/>
<feature type="region of interest" description="Disordered" evidence="1">
    <location>
        <begin position="1"/>
        <end position="65"/>
    </location>
</feature>
<dbReference type="Proteomes" id="UP001152523">
    <property type="component" value="Unassembled WGS sequence"/>
</dbReference>
<keyword evidence="3" id="KW-1185">Reference proteome</keyword>
<evidence type="ECO:0000313" key="2">
    <source>
        <dbReference type="EMBL" id="CAH9122774.1"/>
    </source>
</evidence>
<comment type="caution">
    <text evidence="2">The sequence shown here is derived from an EMBL/GenBank/DDBJ whole genome shotgun (WGS) entry which is preliminary data.</text>
</comment>
<evidence type="ECO:0000313" key="3">
    <source>
        <dbReference type="Proteomes" id="UP001152523"/>
    </source>
</evidence>
<organism evidence="2 3">
    <name type="scientific">Cuscuta epithymum</name>
    <dbReference type="NCBI Taxonomy" id="186058"/>
    <lineage>
        <taxon>Eukaryota</taxon>
        <taxon>Viridiplantae</taxon>
        <taxon>Streptophyta</taxon>
        <taxon>Embryophyta</taxon>
        <taxon>Tracheophyta</taxon>
        <taxon>Spermatophyta</taxon>
        <taxon>Magnoliopsida</taxon>
        <taxon>eudicotyledons</taxon>
        <taxon>Gunneridae</taxon>
        <taxon>Pentapetalae</taxon>
        <taxon>asterids</taxon>
        <taxon>lamiids</taxon>
        <taxon>Solanales</taxon>
        <taxon>Convolvulaceae</taxon>
        <taxon>Cuscuteae</taxon>
        <taxon>Cuscuta</taxon>
        <taxon>Cuscuta subgen. Cuscuta</taxon>
    </lineage>
</organism>
<gene>
    <name evidence="2" type="ORF">CEPIT_LOCUS24720</name>
</gene>